<accession>A0A5M6D126</accession>
<dbReference type="Proteomes" id="UP000323426">
    <property type="component" value="Unassembled WGS sequence"/>
</dbReference>
<dbReference type="SUPFAM" id="SSF82602">
    <property type="entry name" value="Nuclease A inhibitor (NuiA)"/>
    <property type="match status" value="1"/>
</dbReference>
<dbReference type="AlphaFoldDB" id="A0A5M6D126"/>
<keyword evidence="2" id="KW-1185">Reference proteome</keyword>
<gene>
    <name evidence="1" type="ORF">F0145_21325</name>
</gene>
<proteinExistence type="predicted"/>
<dbReference type="EMBL" id="VWSF01000023">
    <property type="protein sequence ID" value="KAA5541174.1"/>
    <property type="molecule type" value="Genomic_DNA"/>
</dbReference>
<dbReference type="InterPro" id="IPR036587">
    <property type="entry name" value="NucleaseA_inhib-like_sf"/>
</dbReference>
<dbReference type="RefSeq" id="WP_150091791.1">
    <property type="nucleotide sequence ID" value="NZ_VWSF01000023.1"/>
</dbReference>
<comment type="caution">
    <text evidence="1">The sequence shown here is derived from an EMBL/GenBank/DDBJ whole genome shotgun (WGS) entry which is preliminary data.</text>
</comment>
<sequence>MSETNAAAVDTFMQNLQERCEGLFYMSESEYPLEPFIFEVPDAAAITNAEVLKLAGQPQESFLEVVDLPYFLRNQTADVPDADEFIQDITRRFRELQTYMQAQLPDVKVYRIGKHEVQVYALGKLNQTQLAGFKTVSVET</sequence>
<reference evidence="1 2" key="1">
    <citation type="submission" date="2019-09" db="EMBL/GenBank/DDBJ databases">
        <title>Genome sequence and assembly of Adhaeribacter sp.</title>
        <authorList>
            <person name="Chhetri G."/>
        </authorList>
    </citation>
    <scope>NUCLEOTIDE SEQUENCE [LARGE SCALE GENOMIC DNA]</scope>
    <source>
        <strain evidence="1 2">DK36</strain>
    </source>
</reference>
<evidence type="ECO:0000313" key="2">
    <source>
        <dbReference type="Proteomes" id="UP000323426"/>
    </source>
</evidence>
<dbReference type="InterPro" id="IPR012489">
    <property type="entry name" value="NucleaseA_inhib-like"/>
</dbReference>
<name>A0A5M6D126_9BACT</name>
<protein>
    <submittedName>
        <fullName evidence="1">Sugar-non-specific nuclease inhibitor NuiA-like protein</fullName>
    </submittedName>
</protein>
<dbReference type="Gene3D" id="3.40.1460.10">
    <property type="entry name" value="Nuclease A inhibitor-like"/>
    <property type="match status" value="1"/>
</dbReference>
<dbReference type="Pfam" id="PF07924">
    <property type="entry name" value="NuiA"/>
    <property type="match status" value="1"/>
</dbReference>
<evidence type="ECO:0000313" key="1">
    <source>
        <dbReference type="EMBL" id="KAA5541174.1"/>
    </source>
</evidence>
<organism evidence="1 2">
    <name type="scientific">Adhaeribacter rhizoryzae</name>
    <dbReference type="NCBI Taxonomy" id="2607907"/>
    <lineage>
        <taxon>Bacteria</taxon>
        <taxon>Pseudomonadati</taxon>
        <taxon>Bacteroidota</taxon>
        <taxon>Cytophagia</taxon>
        <taxon>Cytophagales</taxon>
        <taxon>Hymenobacteraceae</taxon>
        <taxon>Adhaeribacter</taxon>
    </lineage>
</organism>